<dbReference type="SUPFAM" id="SSF55826">
    <property type="entry name" value="YbaK/ProRS associated domain"/>
    <property type="match status" value="1"/>
</dbReference>
<dbReference type="CDD" id="cd04332">
    <property type="entry name" value="YbaK_like"/>
    <property type="match status" value="1"/>
</dbReference>
<comment type="caution">
    <text evidence="2">The sequence shown here is derived from an EMBL/GenBank/DDBJ whole genome shotgun (WGS) entry which is preliminary data.</text>
</comment>
<dbReference type="RefSeq" id="WP_036816042.1">
    <property type="nucleotide sequence ID" value="NZ_JGVO01000009.1"/>
</dbReference>
<gene>
    <name evidence="2" type="ORF">C9I98_01065</name>
</gene>
<organism evidence="2 3">
    <name type="scientific">Photobacterium sanctipauli</name>
    <dbReference type="NCBI Taxonomy" id="1342794"/>
    <lineage>
        <taxon>Bacteria</taxon>
        <taxon>Pseudomonadati</taxon>
        <taxon>Pseudomonadota</taxon>
        <taxon>Gammaproteobacteria</taxon>
        <taxon>Vibrionales</taxon>
        <taxon>Vibrionaceae</taxon>
        <taxon>Photobacterium</taxon>
    </lineage>
</organism>
<dbReference type="InterPro" id="IPR007214">
    <property type="entry name" value="YbaK/aa-tRNA-synth-assoc-dom"/>
</dbReference>
<dbReference type="GO" id="GO:0002161">
    <property type="term" value="F:aminoacyl-tRNA deacylase activity"/>
    <property type="evidence" value="ECO:0007669"/>
    <property type="project" value="InterPro"/>
</dbReference>
<feature type="domain" description="YbaK/aminoacyl-tRNA synthetase-associated" evidence="1">
    <location>
        <begin position="24"/>
        <end position="143"/>
    </location>
</feature>
<dbReference type="Proteomes" id="UP000241771">
    <property type="component" value="Unassembled WGS sequence"/>
</dbReference>
<dbReference type="InterPro" id="IPR036754">
    <property type="entry name" value="YbaK/aa-tRNA-synt-asso_dom_sf"/>
</dbReference>
<reference evidence="2 3" key="1">
    <citation type="submission" date="2018-01" db="EMBL/GenBank/DDBJ databases">
        <title>Whole genome sequencing of Histamine producing bacteria.</title>
        <authorList>
            <person name="Butler K."/>
        </authorList>
    </citation>
    <scope>NUCLEOTIDE SEQUENCE [LARGE SCALE GENOMIC DNA]</scope>
    <source>
        <strain evidence="2 3">DSM 100436</strain>
    </source>
</reference>
<dbReference type="Gene3D" id="3.90.960.10">
    <property type="entry name" value="YbaK/aminoacyl-tRNA synthetase-associated domain"/>
    <property type="match status" value="1"/>
</dbReference>
<dbReference type="OrthoDB" id="9786549at2"/>
<accession>A0A2T3P093</accession>
<dbReference type="Pfam" id="PF04073">
    <property type="entry name" value="tRNA_edit"/>
    <property type="match status" value="1"/>
</dbReference>
<proteinExistence type="predicted"/>
<evidence type="ECO:0000259" key="1">
    <source>
        <dbReference type="Pfam" id="PF04073"/>
    </source>
</evidence>
<evidence type="ECO:0000313" key="3">
    <source>
        <dbReference type="Proteomes" id="UP000241771"/>
    </source>
</evidence>
<sequence length="172" mass="19722">MAMALTVGQFLTSHHVDYSLMKHRHTDTSFSSAISAHVPTSQVAKAVMLKDQNNEFLMAVVPSNRRVMIDKISRMMGKQYFLVGEHELASIFQDCEPGAVPSMGPAYQIDMIVDDLLLEQDELYIESGDHENLIHLENKQFHKIIQDVPHQNISGYRMIFSQAHDGRHWEWE</sequence>
<evidence type="ECO:0000313" key="2">
    <source>
        <dbReference type="EMBL" id="PSW21888.1"/>
    </source>
</evidence>
<keyword evidence="3" id="KW-1185">Reference proteome</keyword>
<dbReference type="EMBL" id="PYMA01000001">
    <property type="protein sequence ID" value="PSW21888.1"/>
    <property type="molecule type" value="Genomic_DNA"/>
</dbReference>
<dbReference type="AlphaFoldDB" id="A0A2T3P093"/>
<name>A0A2T3P093_9GAMM</name>
<protein>
    <submittedName>
        <fullName evidence="2">Deacylase</fullName>
    </submittedName>
</protein>